<dbReference type="SUPFAM" id="SSF51735">
    <property type="entry name" value="NAD(P)-binding Rossmann-fold domains"/>
    <property type="match status" value="1"/>
</dbReference>
<comment type="catalytic activity">
    <reaction evidence="11">
        <text>(6R)-5,10-methylene-5,6,7,8-tetrahydrofolate + NADP(+) = (6R)-5,10-methenyltetrahydrofolate + NADPH</text>
        <dbReference type="Rhea" id="RHEA:22812"/>
        <dbReference type="ChEBI" id="CHEBI:15636"/>
        <dbReference type="ChEBI" id="CHEBI:57455"/>
        <dbReference type="ChEBI" id="CHEBI:57783"/>
        <dbReference type="ChEBI" id="CHEBI:58349"/>
        <dbReference type="EC" id="1.5.1.5"/>
    </reaction>
</comment>
<organism evidence="14 15">
    <name type="scientific">Candidatus Avelusimicrobium gallicola</name>
    <dbReference type="NCBI Taxonomy" id="2562704"/>
    <lineage>
        <taxon>Bacteria</taxon>
        <taxon>Pseudomonadati</taxon>
        <taxon>Elusimicrobiota</taxon>
        <taxon>Elusimicrobia</taxon>
        <taxon>Elusimicrobiales</taxon>
        <taxon>Elusimicrobiaceae</taxon>
        <taxon>Candidatus Avelusimicrobium</taxon>
    </lineage>
</organism>
<feature type="domain" description="Tetrahydrofolate dehydrogenase/cyclohydrolase NAD(P)-binding" evidence="13">
    <location>
        <begin position="145"/>
        <end position="285"/>
    </location>
</feature>
<comment type="caution">
    <text evidence="14">The sequence shown here is derived from an EMBL/GenBank/DDBJ whole genome shotgun (WGS) entry which is preliminary data.</text>
</comment>
<name>A0A928DPA9_9BACT</name>
<dbReference type="EMBL" id="SUVG01000003">
    <property type="protein sequence ID" value="MBE6421068.1"/>
    <property type="molecule type" value="Genomic_DNA"/>
</dbReference>
<dbReference type="Pfam" id="PF00763">
    <property type="entry name" value="THF_DHG_CYH"/>
    <property type="match status" value="1"/>
</dbReference>
<keyword evidence="6 11" id="KW-0521">NADP</keyword>
<dbReference type="GO" id="GO:0004488">
    <property type="term" value="F:methylenetetrahydrofolate dehydrogenase (NADP+) activity"/>
    <property type="evidence" value="ECO:0007669"/>
    <property type="project" value="UniProtKB-UniRule"/>
</dbReference>
<dbReference type="InterPro" id="IPR046346">
    <property type="entry name" value="Aminoacid_DH-like_N_sf"/>
</dbReference>
<dbReference type="AlphaFoldDB" id="A0A928DPA9"/>
<comment type="similarity">
    <text evidence="11">Belongs to the tetrahydrofolate dehydrogenase/cyclohydrolase family.</text>
</comment>
<evidence type="ECO:0000256" key="11">
    <source>
        <dbReference type="HAMAP-Rule" id="MF_01576"/>
    </source>
</evidence>
<dbReference type="SUPFAM" id="SSF53223">
    <property type="entry name" value="Aminoacid dehydrogenase-like, N-terminal domain"/>
    <property type="match status" value="1"/>
</dbReference>
<dbReference type="PANTHER" id="PTHR48099:SF5">
    <property type="entry name" value="C-1-TETRAHYDROFOLATE SYNTHASE, CYTOPLASMIC"/>
    <property type="match status" value="1"/>
</dbReference>
<dbReference type="InterPro" id="IPR036291">
    <property type="entry name" value="NAD(P)-bd_dom_sf"/>
</dbReference>
<keyword evidence="9 11" id="KW-0486">Methionine biosynthesis</keyword>
<evidence type="ECO:0000256" key="6">
    <source>
        <dbReference type="ARBA" id="ARBA00022857"/>
    </source>
</evidence>
<protein>
    <recommendedName>
        <fullName evidence="11">Bifunctional protein FolD</fullName>
    </recommendedName>
    <domain>
        <recommendedName>
            <fullName evidence="11">Methylenetetrahydrofolate dehydrogenase</fullName>
            <ecNumber evidence="11">1.5.1.5</ecNumber>
        </recommendedName>
    </domain>
    <domain>
        <recommendedName>
            <fullName evidence="11">Methenyltetrahydrofolate cyclohydrolase</fullName>
            <ecNumber evidence="11">3.5.4.9</ecNumber>
        </recommendedName>
    </domain>
</protein>
<evidence type="ECO:0000259" key="13">
    <source>
        <dbReference type="Pfam" id="PF02882"/>
    </source>
</evidence>
<evidence type="ECO:0000256" key="1">
    <source>
        <dbReference type="ARBA" id="ARBA00004777"/>
    </source>
</evidence>
<evidence type="ECO:0000256" key="8">
    <source>
        <dbReference type="ARBA" id="ARBA00023102"/>
    </source>
</evidence>
<dbReference type="InterPro" id="IPR000672">
    <property type="entry name" value="THF_DH/CycHdrlase"/>
</dbReference>
<evidence type="ECO:0000256" key="10">
    <source>
        <dbReference type="ARBA" id="ARBA00023268"/>
    </source>
</evidence>
<comment type="pathway">
    <text evidence="1 11">One-carbon metabolism; tetrahydrofolate interconversion.</text>
</comment>
<evidence type="ECO:0000256" key="7">
    <source>
        <dbReference type="ARBA" id="ARBA00023002"/>
    </source>
</evidence>
<feature type="domain" description="Tetrahydrofolate dehydrogenase/cyclohydrolase catalytic" evidence="12">
    <location>
        <begin position="3"/>
        <end position="118"/>
    </location>
</feature>
<dbReference type="GO" id="GO:0005829">
    <property type="term" value="C:cytosol"/>
    <property type="evidence" value="ECO:0007669"/>
    <property type="project" value="TreeGrafter"/>
</dbReference>
<comment type="catalytic activity">
    <reaction evidence="11">
        <text>(6R)-5,10-methenyltetrahydrofolate + H2O = (6R)-10-formyltetrahydrofolate + H(+)</text>
        <dbReference type="Rhea" id="RHEA:23700"/>
        <dbReference type="ChEBI" id="CHEBI:15377"/>
        <dbReference type="ChEBI" id="CHEBI:15378"/>
        <dbReference type="ChEBI" id="CHEBI:57455"/>
        <dbReference type="ChEBI" id="CHEBI:195366"/>
        <dbReference type="EC" id="3.5.4.9"/>
    </reaction>
</comment>
<evidence type="ECO:0000256" key="4">
    <source>
        <dbReference type="ARBA" id="ARBA00022755"/>
    </source>
</evidence>
<comment type="caution">
    <text evidence="11">Lacks conserved residue(s) required for the propagation of feature annotation.</text>
</comment>
<dbReference type="CDD" id="cd01080">
    <property type="entry name" value="NAD_bind_m-THF_DH_Cyclohyd"/>
    <property type="match status" value="1"/>
</dbReference>
<dbReference type="GO" id="GO:0035999">
    <property type="term" value="P:tetrahydrofolate interconversion"/>
    <property type="evidence" value="ECO:0007669"/>
    <property type="project" value="UniProtKB-UniRule"/>
</dbReference>
<gene>
    <name evidence="11" type="primary">folD</name>
    <name evidence="14" type="ORF">E7027_02875</name>
</gene>
<dbReference type="InterPro" id="IPR020630">
    <property type="entry name" value="THF_DH/CycHdrlase_cat_dom"/>
</dbReference>
<dbReference type="GO" id="GO:0000105">
    <property type="term" value="P:L-histidine biosynthetic process"/>
    <property type="evidence" value="ECO:0007669"/>
    <property type="project" value="UniProtKB-KW"/>
</dbReference>
<evidence type="ECO:0000313" key="15">
    <source>
        <dbReference type="Proteomes" id="UP000725649"/>
    </source>
</evidence>
<dbReference type="GO" id="GO:0004477">
    <property type="term" value="F:methenyltetrahydrofolate cyclohydrolase activity"/>
    <property type="evidence" value="ECO:0007669"/>
    <property type="project" value="UniProtKB-UniRule"/>
</dbReference>
<dbReference type="PRINTS" id="PR00085">
    <property type="entry name" value="THFDHDRGNASE"/>
</dbReference>
<evidence type="ECO:0000256" key="9">
    <source>
        <dbReference type="ARBA" id="ARBA00023167"/>
    </source>
</evidence>
<evidence type="ECO:0000256" key="5">
    <source>
        <dbReference type="ARBA" id="ARBA00022801"/>
    </source>
</evidence>
<keyword evidence="7 11" id="KW-0560">Oxidoreductase</keyword>
<keyword evidence="8 11" id="KW-0368">Histidine biosynthesis</keyword>
<dbReference type="Gene3D" id="3.40.50.720">
    <property type="entry name" value="NAD(P)-binding Rossmann-like Domain"/>
    <property type="match status" value="1"/>
</dbReference>
<keyword evidence="3 11" id="KW-0028">Amino-acid biosynthesis</keyword>
<dbReference type="GO" id="GO:0006164">
    <property type="term" value="P:purine nucleotide biosynthetic process"/>
    <property type="evidence" value="ECO:0007669"/>
    <property type="project" value="UniProtKB-KW"/>
</dbReference>
<dbReference type="Proteomes" id="UP000725649">
    <property type="component" value="Unassembled WGS sequence"/>
</dbReference>
<accession>A0A928DPA9</accession>
<evidence type="ECO:0000256" key="2">
    <source>
        <dbReference type="ARBA" id="ARBA00022563"/>
    </source>
</evidence>
<evidence type="ECO:0000256" key="3">
    <source>
        <dbReference type="ARBA" id="ARBA00022605"/>
    </source>
</evidence>
<sequence length="288" mass="31007">MILEGKTLAAKIRQTLPQRAERVRAALGRPIKLCAIGSTEDYGAHVYLKKEVEAAQKLGVETQIYEVNNQTPAKDFLKLVETLSADDTVDAILIPRPLPAHLAATNYADKLAPQKDIDGMSTINMGNLFLCKTWKEVQALPGFVSCTAMAVVLLLAYHCVKLEGAEAVVIGRSITVGRPLAHLLTCQNATVKICHTKTDLPRAVRDADVVCSAAGKPGLLDASWLKKGAIVADISTNWDEQNNRLCGDAVPEQMDKFSVSYSPVPGGVGPVTLAVLLENIIISGERKI</sequence>
<evidence type="ECO:0000259" key="12">
    <source>
        <dbReference type="Pfam" id="PF00763"/>
    </source>
</evidence>
<comment type="function">
    <text evidence="11">Catalyzes the oxidation of 5,10-methylenetetrahydrofolate to 5,10-methenyltetrahydrofolate and then the hydrolysis of 5,10-methenyltetrahydrofolate to 10-formyltetrahydrofolate.</text>
</comment>
<proteinExistence type="inferred from homology"/>
<dbReference type="GO" id="GO:0009086">
    <property type="term" value="P:methionine biosynthetic process"/>
    <property type="evidence" value="ECO:0007669"/>
    <property type="project" value="UniProtKB-KW"/>
</dbReference>
<feature type="binding site" evidence="11">
    <location>
        <position position="236"/>
    </location>
    <ligand>
        <name>NADP(+)</name>
        <dbReference type="ChEBI" id="CHEBI:58349"/>
    </ligand>
</feature>
<keyword evidence="2 11" id="KW-0554">One-carbon metabolism</keyword>
<dbReference type="PANTHER" id="PTHR48099">
    <property type="entry name" value="C-1-TETRAHYDROFOLATE SYNTHASE, CYTOPLASMIC-RELATED"/>
    <property type="match status" value="1"/>
</dbReference>
<evidence type="ECO:0000313" key="14">
    <source>
        <dbReference type="EMBL" id="MBE6421068.1"/>
    </source>
</evidence>
<keyword evidence="5 11" id="KW-0378">Hydrolase</keyword>
<dbReference type="InterPro" id="IPR020631">
    <property type="entry name" value="THF_DH/CycHdrlase_NAD-bd_dom"/>
</dbReference>
<dbReference type="EC" id="1.5.1.5" evidence="11"/>
<feature type="binding site" evidence="11">
    <location>
        <begin position="171"/>
        <end position="173"/>
    </location>
    <ligand>
        <name>NADP(+)</name>
        <dbReference type="ChEBI" id="CHEBI:58349"/>
    </ligand>
</feature>
<dbReference type="EC" id="3.5.4.9" evidence="11"/>
<dbReference type="HAMAP" id="MF_01576">
    <property type="entry name" value="THF_DHG_CYH"/>
    <property type="match status" value="1"/>
</dbReference>
<keyword evidence="4 11" id="KW-0658">Purine biosynthesis</keyword>
<reference evidence="14" key="1">
    <citation type="submission" date="2019-04" db="EMBL/GenBank/DDBJ databases">
        <title>Evolution of Biomass-Degrading Anaerobic Consortia Revealed by Metagenomics.</title>
        <authorList>
            <person name="Peng X."/>
        </authorList>
    </citation>
    <scope>NUCLEOTIDE SEQUENCE</scope>
    <source>
        <strain evidence="14">SIG66</strain>
    </source>
</reference>
<keyword evidence="10 11" id="KW-0511">Multifunctional enzyme</keyword>
<dbReference type="Pfam" id="PF02882">
    <property type="entry name" value="THF_DHG_CYH_C"/>
    <property type="match status" value="1"/>
</dbReference>
<comment type="subunit">
    <text evidence="11">Homodimer.</text>
</comment>
<dbReference type="Gene3D" id="3.40.50.10860">
    <property type="entry name" value="Leucine Dehydrogenase, chain A, domain 1"/>
    <property type="match status" value="1"/>
</dbReference>